<reference evidence="1 2" key="1">
    <citation type="submission" date="2018-06" db="EMBL/GenBank/DDBJ databases">
        <authorList>
            <consortium name="Pathogen Informatics"/>
            <person name="Doyle S."/>
        </authorList>
    </citation>
    <scope>NUCLEOTIDE SEQUENCE [LARGE SCALE GENOMIC DNA]</scope>
    <source>
        <strain evidence="1 2">NCTC11632</strain>
    </source>
</reference>
<gene>
    <name evidence="1" type="ORF">NCTC11632_00686</name>
</gene>
<accession>A0A379E7F2</accession>
<proteinExistence type="predicted"/>
<dbReference type="AlphaFoldDB" id="A0A379E7F2"/>
<evidence type="ECO:0000313" key="1">
    <source>
        <dbReference type="EMBL" id="SUB88615.1"/>
    </source>
</evidence>
<organism evidence="1 2">
    <name type="scientific">Porphyromonas macacae</name>
    <dbReference type="NCBI Taxonomy" id="28115"/>
    <lineage>
        <taxon>Bacteria</taxon>
        <taxon>Pseudomonadati</taxon>
        <taxon>Bacteroidota</taxon>
        <taxon>Bacteroidia</taxon>
        <taxon>Bacteroidales</taxon>
        <taxon>Porphyromonadaceae</taxon>
        <taxon>Porphyromonas</taxon>
    </lineage>
</organism>
<dbReference type="Proteomes" id="UP000254156">
    <property type="component" value="Unassembled WGS sequence"/>
</dbReference>
<evidence type="ECO:0000313" key="2">
    <source>
        <dbReference type="Proteomes" id="UP000254156"/>
    </source>
</evidence>
<sequence length="186" mass="22493">MICMKTLKILLYGVLLLAVAAGIFALKCYLSPIKIYEMPINAWKRQVWNWPDSTQKEENYVIYNHFLKPEQQIIDSVIAYNERTIRIDTIKKYKEWYYRAFYKRDWTLNKHYKEEPDGSDIIFDHGKRRIFSIRWEIDRCDSLVDIKIWGESYRVPISDSTWQIISSIRLLESNDKYLCYPRKSEE</sequence>
<protein>
    <submittedName>
        <fullName evidence="1">Uncharacterized protein</fullName>
    </submittedName>
</protein>
<name>A0A379E7F2_9PORP</name>
<dbReference type="EMBL" id="UGTF01000002">
    <property type="protein sequence ID" value="SUB88615.1"/>
    <property type="molecule type" value="Genomic_DNA"/>
</dbReference>